<dbReference type="InterPro" id="IPR002052">
    <property type="entry name" value="DNA_methylase_N6_adenine_CS"/>
</dbReference>
<gene>
    <name evidence="3" type="ORF">AMHIJAGA_00871</name>
</gene>
<name>A0A2X0R075_9LACT</name>
<evidence type="ECO:0000313" key="4">
    <source>
        <dbReference type="Proteomes" id="UP000279235"/>
    </source>
</evidence>
<dbReference type="GO" id="GO:0006304">
    <property type="term" value="P:DNA modification"/>
    <property type="evidence" value="ECO:0007669"/>
    <property type="project" value="InterPro"/>
</dbReference>
<feature type="domain" description="Type II methyltransferase M.TaqI-like" evidence="1">
    <location>
        <begin position="1"/>
        <end position="75"/>
    </location>
</feature>
<reference evidence="3" key="2">
    <citation type="submission" date="2018-05" db="EMBL/GenBank/DDBJ databases">
        <authorList>
            <person name="Lanie J.A."/>
            <person name="Ng W.-L."/>
            <person name="Kazmierczak K.M."/>
            <person name="Andrzejewski T.M."/>
            <person name="Davidsen T.M."/>
            <person name="Wayne K.J."/>
            <person name="Tettelin H."/>
            <person name="Glass J.I."/>
            <person name="Rusch D."/>
            <person name="Podicherti R."/>
            <person name="Tsui H.-C.T."/>
            <person name="Winkler M.E."/>
        </authorList>
    </citation>
    <scope>NUCLEOTIDE SEQUENCE</scope>
    <source>
        <strain evidence="3">Lactococcus lactis</strain>
    </source>
</reference>
<dbReference type="GO" id="GO:0032259">
    <property type="term" value="P:methylation"/>
    <property type="evidence" value="ECO:0007669"/>
    <property type="project" value="InterPro"/>
</dbReference>
<dbReference type="GO" id="GO:0003676">
    <property type="term" value="F:nucleic acid binding"/>
    <property type="evidence" value="ECO:0007669"/>
    <property type="project" value="InterPro"/>
</dbReference>
<evidence type="ECO:0000313" key="2">
    <source>
        <dbReference type="EMBL" id="SPB24460.1"/>
    </source>
</evidence>
<evidence type="ECO:0000259" key="1">
    <source>
        <dbReference type="Pfam" id="PF07669"/>
    </source>
</evidence>
<dbReference type="GO" id="GO:0009007">
    <property type="term" value="F:site-specific DNA-methyltransferase (adenine-specific) activity"/>
    <property type="evidence" value="ECO:0007669"/>
    <property type="project" value="UniProtKB-EC"/>
</dbReference>
<reference evidence="2" key="1">
    <citation type="submission" date="2018-01" db="EMBL/GenBank/DDBJ databases">
        <authorList>
            <person name="Gaut B.S."/>
            <person name="Morton B.R."/>
            <person name="Clegg M.T."/>
            <person name="Duvall M.R."/>
        </authorList>
    </citation>
    <scope>NUCLEOTIDE SEQUENCE</scope>
    <source>
        <strain evidence="2">Lactococcus lactis</strain>
    </source>
</reference>
<dbReference type="Proteomes" id="UP000279235">
    <property type="component" value="Unassembled WGS sequence"/>
</dbReference>
<dbReference type="PROSITE" id="PS00092">
    <property type="entry name" value="N6_MTASE"/>
    <property type="match status" value="1"/>
</dbReference>
<dbReference type="AlphaFoldDB" id="A0A2X0R075"/>
<protein>
    <recommendedName>
        <fullName evidence="1">Type II methyltransferase M.TaqI-like domain-containing protein</fullName>
    </recommendedName>
</protein>
<dbReference type="RefSeq" id="WP_127093707.1">
    <property type="nucleotide sequence ID" value="NZ_OGTW02000023.1"/>
</dbReference>
<reference evidence="4" key="3">
    <citation type="submission" date="2018-05" db="EMBL/GenBank/DDBJ databases">
        <authorList>
            <person name="Duru I."/>
        </authorList>
    </citation>
    <scope>NUCLEOTIDE SEQUENCE [LARGE SCALE GENOMIC DNA]</scope>
</reference>
<evidence type="ECO:0000313" key="3">
    <source>
        <dbReference type="EMBL" id="SPS10938.1"/>
    </source>
</evidence>
<accession>A0A2X0R075</accession>
<sequence>MKFDVVVGNPPYQEGAYQLYANFYTMAISVGEDVSLIFPTSWQDPKNKNGLSLLNNAEIKHDPQIISIDNVENVFPGINGAKHTNIIHWRRGYDNGLSGKQLIYTNGENPQIVELYIDDYLFGKPQELIDISNKVENHSSFESIFGCIYLQNKFDLKHIYAWDPDLKSEVKSDGKEKRLRTNIFQSLPKVFQNEKKRTNDILIYGLDSSKRTTRYIRHNFLLSHPNVDKYKVLIPKAVTPGFGEKITEPIVVSPNVGYTETFLGFGSFNTEIEAINLKKYVKTKFARALLGVLKMTQDTSPEKWKKVPMQDFSIYSEIDWTKSIPEIDQQLYKKYDLNQNDIQFIEDKVKSMQ</sequence>
<organism evidence="3 4">
    <name type="scientific">Lactococcus lactis</name>
    <dbReference type="NCBI Taxonomy" id="1358"/>
    <lineage>
        <taxon>Bacteria</taxon>
        <taxon>Bacillati</taxon>
        <taxon>Bacillota</taxon>
        <taxon>Bacilli</taxon>
        <taxon>Lactobacillales</taxon>
        <taxon>Streptococcaceae</taxon>
        <taxon>Lactococcus</taxon>
    </lineage>
</organism>
<dbReference type="Pfam" id="PF07669">
    <property type="entry name" value="Eco57I"/>
    <property type="match status" value="1"/>
</dbReference>
<dbReference type="EMBL" id="OGTW02000023">
    <property type="protein sequence ID" value="SPS10938.1"/>
    <property type="molecule type" value="Genomic_DNA"/>
</dbReference>
<dbReference type="InterPro" id="IPR011639">
    <property type="entry name" value="MethylTrfase_TaqI-like_dom"/>
</dbReference>
<proteinExistence type="predicted"/>
<dbReference type="EMBL" id="OGTW01000023">
    <property type="protein sequence ID" value="SPB24460.1"/>
    <property type="molecule type" value="Genomic_DNA"/>
</dbReference>